<dbReference type="Proteomes" id="UP000231426">
    <property type="component" value="Unassembled WGS sequence"/>
</dbReference>
<evidence type="ECO:0008006" key="4">
    <source>
        <dbReference type="Google" id="ProtNLM"/>
    </source>
</evidence>
<dbReference type="Pfam" id="PF13365">
    <property type="entry name" value="Trypsin_2"/>
    <property type="match status" value="1"/>
</dbReference>
<reference evidence="3" key="1">
    <citation type="submission" date="2017-09" db="EMBL/GenBank/DDBJ databases">
        <title>Depth-based differentiation of microbial function through sediment-hosted aquifers and enrichment of novel symbionts in the deep terrestrial subsurface.</title>
        <authorList>
            <person name="Probst A.J."/>
            <person name="Ladd B."/>
            <person name="Jarett J.K."/>
            <person name="Geller-Mcgrath D.E."/>
            <person name="Sieber C.M.K."/>
            <person name="Emerson J.B."/>
            <person name="Anantharaman K."/>
            <person name="Thomas B.C."/>
            <person name="Malmstrom R."/>
            <person name="Stieglmeier M."/>
            <person name="Klingl A."/>
            <person name="Woyke T."/>
            <person name="Ryan C.M."/>
            <person name="Banfield J.F."/>
        </authorList>
    </citation>
    <scope>NUCLEOTIDE SEQUENCE [LARGE SCALE GENOMIC DNA]</scope>
</reference>
<gene>
    <name evidence="2" type="ORF">COU29_03630</name>
</gene>
<feature type="transmembrane region" description="Helical" evidence="1">
    <location>
        <begin position="15"/>
        <end position="38"/>
    </location>
</feature>
<dbReference type="SUPFAM" id="SSF50494">
    <property type="entry name" value="Trypsin-like serine proteases"/>
    <property type="match status" value="1"/>
</dbReference>
<organism evidence="2 3">
    <name type="scientific">Candidatus Magasanikbacteria bacterium CG10_big_fil_rev_8_21_14_0_10_36_32</name>
    <dbReference type="NCBI Taxonomy" id="1974646"/>
    <lineage>
        <taxon>Bacteria</taxon>
        <taxon>Candidatus Magasanikiibacteriota</taxon>
    </lineage>
</organism>
<keyword evidence="1" id="KW-0812">Transmembrane</keyword>
<dbReference type="InterPro" id="IPR009003">
    <property type="entry name" value="Peptidase_S1_PA"/>
</dbReference>
<accession>A0A2M6W5K5</accession>
<keyword evidence="1" id="KW-0472">Membrane</keyword>
<evidence type="ECO:0000313" key="2">
    <source>
        <dbReference type="EMBL" id="PIT88078.1"/>
    </source>
</evidence>
<name>A0A2M6W5K5_9BACT</name>
<sequence length="300" mass="33127">MDEFLEMRTHQRKDWLIKLAVVIILSGCLVVFCCWVFPQMSLSPSVTKAFIPETLPPAQSDPMDRLENDLLSASFVVYGFSKDGEHKNIQCSATVFEKEGNIYRLITSAHCLVEDEQYDGIVRVLPYNIFIAHNSLDSLIFSARLVAIGFQGRYDDFAVLQAEIVDDTIPAIPLAKSDPVIGEEVVNVSFPSLVGRQLVRGITMIEQVEISSGEMKGDKVTVFDLTSGSGSSGSAIVSREQKAIVGVLTGGYSQEGQLLNETTVGLPVSKFRIFWEAVKADEYPWYQSSEESVGSGDFLY</sequence>
<protein>
    <recommendedName>
        <fullName evidence="4">Peptidase S1 domain-containing protein</fullName>
    </recommendedName>
</protein>
<keyword evidence="1" id="KW-1133">Transmembrane helix</keyword>
<dbReference type="Gene3D" id="2.40.10.120">
    <property type="match status" value="1"/>
</dbReference>
<evidence type="ECO:0000256" key="1">
    <source>
        <dbReference type="SAM" id="Phobius"/>
    </source>
</evidence>
<dbReference type="AlphaFoldDB" id="A0A2M6W5K5"/>
<evidence type="ECO:0000313" key="3">
    <source>
        <dbReference type="Proteomes" id="UP000231426"/>
    </source>
</evidence>
<comment type="caution">
    <text evidence="2">The sequence shown here is derived from an EMBL/GenBank/DDBJ whole genome shotgun (WGS) entry which is preliminary data.</text>
</comment>
<proteinExistence type="predicted"/>
<dbReference type="EMBL" id="PFBV01000005">
    <property type="protein sequence ID" value="PIT88078.1"/>
    <property type="molecule type" value="Genomic_DNA"/>
</dbReference>